<name>A0A165DGG2_EXIGL</name>
<keyword evidence="3" id="KW-1185">Reference proteome</keyword>
<organism evidence="2 3">
    <name type="scientific">Exidia glandulosa HHB12029</name>
    <dbReference type="NCBI Taxonomy" id="1314781"/>
    <lineage>
        <taxon>Eukaryota</taxon>
        <taxon>Fungi</taxon>
        <taxon>Dikarya</taxon>
        <taxon>Basidiomycota</taxon>
        <taxon>Agaricomycotina</taxon>
        <taxon>Agaricomycetes</taxon>
        <taxon>Auriculariales</taxon>
        <taxon>Exidiaceae</taxon>
        <taxon>Exidia</taxon>
    </lineage>
</organism>
<evidence type="ECO:0000256" key="1">
    <source>
        <dbReference type="SAM" id="MobiDB-lite"/>
    </source>
</evidence>
<dbReference type="EMBL" id="KV426222">
    <property type="protein sequence ID" value="KZV84483.1"/>
    <property type="molecule type" value="Genomic_DNA"/>
</dbReference>
<accession>A0A165DGG2</accession>
<evidence type="ECO:0008006" key="4">
    <source>
        <dbReference type="Google" id="ProtNLM"/>
    </source>
</evidence>
<evidence type="ECO:0000313" key="3">
    <source>
        <dbReference type="Proteomes" id="UP000077266"/>
    </source>
</evidence>
<gene>
    <name evidence="2" type="ORF">EXIGLDRAFT_288072</name>
</gene>
<protein>
    <recommendedName>
        <fullName evidence="4">Protein kinase domain-containing protein</fullName>
    </recommendedName>
</protein>
<evidence type="ECO:0000313" key="2">
    <source>
        <dbReference type="EMBL" id="KZV84483.1"/>
    </source>
</evidence>
<dbReference type="InParanoid" id="A0A165DGG2"/>
<sequence length="161" mass="18238">MSTPRQVATFAGSVGMEGDEDDEPMSSAAKPRHTCLGMLQPRLSNRWALFQPTVTLIVDRSDHDVRTFTGRVRWAWTSEKVSAQLFSQPTAEDQRAFIDAVHSLVTLQHPNLLRVYGTSTSGRDVFVIIWSESASFWLPPALYRTFILAMRRMEISMLTTF</sequence>
<feature type="region of interest" description="Disordered" evidence="1">
    <location>
        <begin position="1"/>
        <end position="28"/>
    </location>
</feature>
<proteinExistence type="predicted"/>
<reference evidence="2 3" key="1">
    <citation type="journal article" date="2016" name="Mol. Biol. Evol.">
        <title>Comparative Genomics of Early-Diverging Mushroom-Forming Fungi Provides Insights into the Origins of Lignocellulose Decay Capabilities.</title>
        <authorList>
            <person name="Nagy L.G."/>
            <person name="Riley R."/>
            <person name="Tritt A."/>
            <person name="Adam C."/>
            <person name="Daum C."/>
            <person name="Floudas D."/>
            <person name="Sun H."/>
            <person name="Yadav J.S."/>
            <person name="Pangilinan J."/>
            <person name="Larsson K.H."/>
            <person name="Matsuura K."/>
            <person name="Barry K."/>
            <person name="Labutti K."/>
            <person name="Kuo R."/>
            <person name="Ohm R.A."/>
            <person name="Bhattacharya S.S."/>
            <person name="Shirouzu T."/>
            <person name="Yoshinaga Y."/>
            <person name="Martin F.M."/>
            <person name="Grigoriev I.V."/>
            <person name="Hibbett D.S."/>
        </authorList>
    </citation>
    <scope>NUCLEOTIDE SEQUENCE [LARGE SCALE GENOMIC DNA]</scope>
    <source>
        <strain evidence="2 3">HHB12029</strain>
    </source>
</reference>
<dbReference type="AlphaFoldDB" id="A0A165DGG2"/>
<dbReference type="Proteomes" id="UP000077266">
    <property type="component" value="Unassembled WGS sequence"/>
</dbReference>